<keyword evidence="2" id="KW-0812">Transmembrane</keyword>
<feature type="transmembrane region" description="Helical" evidence="2">
    <location>
        <begin position="88"/>
        <end position="113"/>
    </location>
</feature>
<dbReference type="Proteomes" id="UP000249287">
    <property type="component" value="Segment"/>
</dbReference>
<keyword evidence="2" id="KW-0472">Membrane</keyword>
<dbReference type="GeneID" id="36842401"/>
<protein>
    <submittedName>
        <fullName evidence="3">Uncharacterized protein</fullName>
    </submittedName>
</protein>
<evidence type="ECO:0000313" key="3">
    <source>
        <dbReference type="EMBL" id="AVK75688.1"/>
    </source>
</evidence>
<dbReference type="KEGG" id="vg:36842401"/>
<organism evidence="3">
    <name type="scientific">Pandoravirus neocaledonia</name>
    <dbReference type="NCBI Taxonomy" id="2107708"/>
    <lineage>
        <taxon>Viruses</taxon>
        <taxon>Pandoravirus</taxon>
    </lineage>
</organism>
<evidence type="ECO:0000256" key="2">
    <source>
        <dbReference type="SAM" id="Phobius"/>
    </source>
</evidence>
<dbReference type="RefSeq" id="YP_009481691.1">
    <property type="nucleotide sequence ID" value="NC_037666.1"/>
</dbReference>
<reference evidence="3" key="1">
    <citation type="journal article" date="2018" name="Nat. Commun.">
        <title>Diversity and evolution of the emerging Pandoraviridae family.</title>
        <authorList>
            <person name="Legendre M."/>
            <person name="Fabre E."/>
            <person name="Poirot O."/>
            <person name="Jeudy S."/>
            <person name="Lartigue A."/>
            <person name="Alempic J.M."/>
            <person name="Beucher L."/>
            <person name="Philippe N."/>
            <person name="Bertaux L."/>
            <person name="Christo-Foroux E."/>
            <person name="Labadie K."/>
            <person name="Coute Y."/>
            <person name="Abergel C."/>
            <person name="Claverie J.M."/>
        </authorList>
    </citation>
    <scope>NUCLEOTIDE SEQUENCE [LARGE SCALE GENOMIC DNA]</scope>
    <source>
        <strain evidence="3">Neocaledonia</strain>
    </source>
</reference>
<keyword evidence="2" id="KW-1133">Transmembrane helix</keyword>
<feature type="transmembrane region" description="Helical" evidence="2">
    <location>
        <begin position="238"/>
        <end position="260"/>
    </location>
</feature>
<feature type="region of interest" description="Disordered" evidence="1">
    <location>
        <begin position="17"/>
        <end position="37"/>
    </location>
</feature>
<proteinExistence type="predicted"/>
<evidence type="ECO:0000256" key="1">
    <source>
        <dbReference type="SAM" id="MobiDB-lite"/>
    </source>
</evidence>
<gene>
    <name evidence="3" type="ORF">pneo_cds_81</name>
</gene>
<feature type="transmembrane region" description="Helical" evidence="2">
    <location>
        <begin position="125"/>
        <end position="144"/>
    </location>
</feature>
<accession>A0A2U7UB57</accession>
<sequence>MATATASAAPLGRRLVYDDDDASRDSGKRHPYPSADVARRLCNGDDDDDNGVTMEHGGAPPLPLVEDHVVGSRLARSIPRRRSWIPPWVVGLAVVIVLPLLAALAVFLPWHLADIRPDEALVERMSSTACVVASVFVLDIKTVASDMMLVYLPAVEVYFVVPMTDDGATHQRDATYHTVRAVALPRLERAQSWMARDVADAYFAHYAVNSTTTCYYDPQDPAGHVVMRNGIDGLDRRVGYCVGATISVYVVTLFVTVIVAGPHLCY</sequence>
<name>A0A2U7UB57_9VIRU</name>
<dbReference type="EMBL" id="MG011690">
    <property type="protein sequence ID" value="AVK75688.1"/>
    <property type="molecule type" value="Genomic_DNA"/>
</dbReference>